<name>A0A6L9SD24_9ACTN</name>
<keyword evidence="3" id="KW-0804">Transcription</keyword>
<dbReference type="InterPro" id="IPR025996">
    <property type="entry name" value="MT1864/Rv1816-like_C"/>
</dbReference>
<dbReference type="GO" id="GO:0003700">
    <property type="term" value="F:DNA-binding transcription factor activity"/>
    <property type="evidence" value="ECO:0007669"/>
    <property type="project" value="TreeGrafter"/>
</dbReference>
<gene>
    <name evidence="6" type="ORF">G1H10_22750</name>
</gene>
<keyword evidence="1" id="KW-0805">Transcription regulation</keyword>
<evidence type="ECO:0000256" key="2">
    <source>
        <dbReference type="ARBA" id="ARBA00023125"/>
    </source>
</evidence>
<evidence type="ECO:0000256" key="3">
    <source>
        <dbReference type="ARBA" id="ARBA00023163"/>
    </source>
</evidence>
<evidence type="ECO:0000313" key="6">
    <source>
        <dbReference type="EMBL" id="NEE02987.1"/>
    </source>
</evidence>
<dbReference type="GO" id="GO:0000976">
    <property type="term" value="F:transcription cis-regulatory region binding"/>
    <property type="evidence" value="ECO:0007669"/>
    <property type="project" value="TreeGrafter"/>
</dbReference>
<keyword evidence="7" id="KW-1185">Reference proteome</keyword>
<dbReference type="SUPFAM" id="SSF48498">
    <property type="entry name" value="Tetracyclin repressor-like, C-terminal domain"/>
    <property type="match status" value="1"/>
</dbReference>
<dbReference type="AlphaFoldDB" id="A0A6L9SD24"/>
<evidence type="ECO:0000259" key="5">
    <source>
        <dbReference type="PROSITE" id="PS50977"/>
    </source>
</evidence>
<protein>
    <submittedName>
        <fullName evidence="6">TetR/AcrR family transcriptional regulator</fullName>
    </submittedName>
</protein>
<evidence type="ECO:0000313" key="7">
    <source>
        <dbReference type="Proteomes" id="UP000475214"/>
    </source>
</evidence>
<dbReference type="RefSeq" id="WP_163742033.1">
    <property type="nucleotide sequence ID" value="NZ_JAAGOA010000018.1"/>
</dbReference>
<reference evidence="6 7" key="1">
    <citation type="submission" date="2020-02" db="EMBL/GenBank/DDBJ databases">
        <authorList>
            <person name="Li X.-J."/>
            <person name="Han X.-M."/>
        </authorList>
    </citation>
    <scope>NUCLEOTIDE SEQUENCE [LARGE SCALE GENOMIC DNA]</scope>
    <source>
        <strain evidence="6 7">CCTCC AB 2017055</strain>
    </source>
</reference>
<dbReference type="Pfam" id="PF00440">
    <property type="entry name" value="TetR_N"/>
    <property type="match status" value="1"/>
</dbReference>
<dbReference type="InterPro" id="IPR050109">
    <property type="entry name" value="HTH-type_TetR-like_transc_reg"/>
</dbReference>
<feature type="DNA-binding region" description="H-T-H motif" evidence="4">
    <location>
        <begin position="36"/>
        <end position="55"/>
    </location>
</feature>
<evidence type="ECO:0000256" key="1">
    <source>
        <dbReference type="ARBA" id="ARBA00023015"/>
    </source>
</evidence>
<dbReference type="EMBL" id="JAAGOA010000018">
    <property type="protein sequence ID" value="NEE02987.1"/>
    <property type="molecule type" value="Genomic_DNA"/>
</dbReference>
<proteinExistence type="predicted"/>
<dbReference type="InterPro" id="IPR009057">
    <property type="entry name" value="Homeodomain-like_sf"/>
</dbReference>
<comment type="caution">
    <text evidence="6">The sequence shown here is derived from an EMBL/GenBank/DDBJ whole genome shotgun (WGS) entry which is preliminary data.</text>
</comment>
<dbReference type="InterPro" id="IPR001647">
    <property type="entry name" value="HTH_TetR"/>
</dbReference>
<evidence type="ECO:0000256" key="4">
    <source>
        <dbReference type="PROSITE-ProRule" id="PRU00335"/>
    </source>
</evidence>
<dbReference type="Proteomes" id="UP000475214">
    <property type="component" value="Unassembled WGS sequence"/>
</dbReference>
<dbReference type="Pfam" id="PF13305">
    <property type="entry name" value="TetR_C_33"/>
    <property type="match status" value="1"/>
</dbReference>
<organism evidence="6 7">
    <name type="scientific">Phytoactinopolyspora halotolerans</name>
    <dbReference type="NCBI Taxonomy" id="1981512"/>
    <lineage>
        <taxon>Bacteria</taxon>
        <taxon>Bacillati</taxon>
        <taxon>Actinomycetota</taxon>
        <taxon>Actinomycetes</taxon>
        <taxon>Jiangellales</taxon>
        <taxon>Jiangellaceae</taxon>
        <taxon>Phytoactinopolyspora</taxon>
    </lineage>
</organism>
<feature type="domain" description="HTH tetR-type" evidence="5">
    <location>
        <begin position="13"/>
        <end position="73"/>
    </location>
</feature>
<keyword evidence="2 4" id="KW-0238">DNA-binding</keyword>
<dbReference type="SUPFAM" id="SSF46689">
    <property type="entry name" value="Homeodomain-like"/>
    <property type="match status" value="1"/>
</dbReference>
<dbReference type="PANTHER" id="PTHR30055:SF243">
    <property type="entry name" value="HTH-TYPE TRANSCRIPTIONAL REGULATOR RV1816"/>
    <property type="match status" value="1"/>
</dbReference>
<accession>A0A6L9SD24</accession>
<dbReference type="InterPro" id="IPR036271">
    <property type="entry name" value="Tet_transcr_reg_TetR-rel_C_sf"/>
</dbReference>
<dbReference type="PANTHER" id="PTHR30055">
    <property type="entry name" value="HTH-TYPE TRANSCRIPTIONAL REGULATOR RUTR"/>
    <property type="match status" value="1"/>
</dbReference>
<dbReference type="PROSITE" id="PS50977">
    <property type="entry name" value="HTH_TETR_2"/>
    <property type="match status" value="1"/>
</dbReference>
<dbReference type="Gene3D" id="1.10.357.10">
    <property type="entry name" value="Tetracycline Repressor, domain 2"/>
    <property type="match status" value="1"/>
</dbReference>
<sequence length="246" mass="26652">MASTRGFRQRVRDELTREIKDVARRQLAQVGAGGLSVRAVTRELGMASSAVYRYFPSRDALLTALITDAYVGLGQAARRAESQVAREDHLGRWKAVFRSVREWAREHPHEYALVYGSPVPGYAAPEHTAIPAGEVVILLAQIAIEAAVARRTGTPGDDPVTDALATDVEILKTHPAVSQDDEIAAALAEMPASGVLHVLDAWTMLFGAVSFELFGHYADVLTSLDDYLDRLATKSAAPLGLTHQHS</sequence>